<accession>A0AA40ZRG2</accession>
<dbReference type="InterPro" id="IPR025665">
    <property type="entry name" value="Beta-barrel_OMP_2"/>
</dbReference>
<name>A0AA40ZRG2_9BACT</name>
<dbReference type="EMBL" id="JACJMO010000002">
    <property type="protein sequence ID" value="MBM6856469.1"/>
    <property type="molecule type" value="Genomic_DNA"/>
</dbReference>
<organism evidence="3 4">
    <name type="scientific">Caecibacteroides pullorum</name>
    <dbReference type="NCBI Taxonomy" id="2725562"/>
    <lineage>
        <taxon>Bacteria</taxon>
        <taxon>Pseudomonadati</taxon>
        <taxon>Bacteroidota</taxon>
        <taxon>Bacteroidia</taxon>
        <taxon>Bacteroidales</taxon>
        <taxon>Bacteroidaceae</taxon>
        <taxon>Caecibacteroides</taxon>
    </lineage>
</organism>
<dbReference type="Proteomes" id="UP000698924">
    <property type="component" value="Unassembled WGS sequence"/>
</dbReference>
<reference evidence="3 4" key="1">
    <citation type="journal article" date="2021" name="Sci. Rep.">
        <title>The distribution of antibiotic resistance genes in chicken gut microbiota commensals.</title>
        <authorList>
            <person name="Juricova H."/>
            <person name="Matiasovicova J."/>
            <person name="Kubasova T."/>
            <person name="Cejkova D."/>
            <person name="Rychlik I."/>
        </authorList>
    </citation>
    <scope>NUCLEOTIDE SEQUENCE [LARGE SCALE GENOMIC DNA]</scope>
    <source>
        <strain evidence="3 4">An421</strain>
    </source>
</reference>
<gene>
    <name evidence="3" type="ORF">H6D15_02430</name>
</gene>
<dbReference type="AlphaFoldDB" id="A0AA40ZRG2"/>
<evidence type="ECO:0000256" key="1">
    <source>
        <dbReference type="SAM" id="SignalP"/>
    </source>
</evidence>
<feature type="domain" description="Outer membrane protein beta-barrel" evidence="2">
    <location>
        <begin position="37"/>
        <end position="218"/>
    </location>
</feature>
<evidence type="ECO:0000313" key="4">
    <source>
        <dbReference type="Proteomes" id="UP000698924"/>
    </source>
</evidence>
<proteinExistence type="predicted"/>
<dbReference type="RefSeq" id="WP_021848141.1">
    <property type="nucleotide sequence ID" value="NZ_JAAZTS010000002.1"/>
</dbReference>
<evidence type="ECO:0000313" key="3">
    <source>
        <dbReference type="EMBL" id="MBM6856469.1"/>
    </source>
</evidence>
<keyword evidence="1" id="KW-0732">Signal</keyword>
<sequence>MKRNRASLLLALLTASTLAYGQPSANPDADAQADKKKRKTETSINFGAKGGFTASLFLVSDLSINGTHVEQVQNNYKIGYFASLFMRINFDRHFLQPELSYTINRCNITFDKPLPVDNAPEGTLPEQGSITSSIHSVEIPVIYGYNIIKDGPYSLAVFGGPKLRYIWDKKSKVTFENFNMDNIREELYPFNASLTVGVAVTISRIFFDFRYDIGLHNISKKITYDMPDLQPSPGENIPDKEIRFTRKDNVLSFSFGVFF</sequence>
<keyword evidence="4" id="KW-1185">Reference proteome</keyword>
<protein>
    <submittedName>
        <fullName evidence="3">PorT family protein</fullName>
    </submittedName>
</protein>
<evidence type="ECO:0000259" key="2">
    <source>
        <dbReference type="Pfam" id="PF13568"/>
    </source>
</evidence>
<feature type="signal peptide" evidence="1">
    <location>
        <begin position="1"/>
        <end position="21"/>
    </location>
</feature>
<feature type="chain" id="PRO_5041448730" evidence="1">
    <location>
        <begin position="22"/>
        <end position="259"/>
    </location>
</feature>
<dbReference type="Pfam" id="PF13568">
    <property type="entry name" value="OMP_b-brl_2"/>
    <property type="match status" value="1"/>
</dbReference>
<comment type="caution">
    <text evidence="3">The sequence shown here is derived from an EMBL/GenBank/DDBJ whole genome shotgun (WGS) entry which is preliminary data.</text>
</comment>